<evidence type="ECO:0000256" key="3">
    <source>
        <dbReference type="ARBA" id="ARBA00022777"/>
    </source>
</evidence>
<proteinExistence type="predicted"/>
<dbReference type="GO" id="GO:0034727">
    <property type="term" value="P:piecemeal microautophagy of the nucleus"/>
    <property type="evidence" value="ECO:0007669"/>
    <property type="project" value="TreeGrafter"/>
</dbReference>
<reference evidence="6 7" key="1">
    <citation type="submission" date="2014-06" db="EMBL/GenBank/DDBJ databases">
        <authorList>
            <person name="Swart Estienne"/>
        </authorList>
    </citation>
    <scope>NUCLEOTIDE SEQUENCE [LARGE SCALE GENOMIC DNA]</scope>
    <source>
        <strain evidence="6 7">130c</strain>
    </source>
</reference>
<dbReference type="GO" id="GO:0010506">
    <property type="term" value="P:regulation of autophagy"/>
    <property type="evidence" value="ECO:0007669"/>
    <property type="project" value="InterPro"/>
</dbReference>
<keyword evidence="1" id="KW-0808">Transferase</keyword>
<keyword evidence="7" id="KW-1185">Reference proteome</keyword>
<evidence type="ECO:0000313" key="7">
    <source>
        <dbReference type="Proteomes" id="UP000039865"/>
    </source>
</evidence>
<name>A0A078AHK8_STYLE</name>
<dbReference type="GO" id="GO:0061709">
    <property type="term" value="P:reticulophagy"/>
    <property type="evidence" value="ECO:0007669"/>
    <property type="project" value="TreeGrafter"/>
</dbReference>
<dbReference type="Proteomes" id="UP000039865">
    <property type="component" value="Unassembled WGS sequence"/>
</dbReference>
<dbReference type="SUPFAM" id="SSF56112">
    <property type="entry name" value="Protein kinase-like (PK-like)"/>
    <property type="match status" value="1"/>
</dbReference>
<dbReference type="InterPro" id="IPR011009">
    <property type="entry name" value="Kinase-like_dom_sf"/>
</dbReference>
<keyword evidence="4" id="KW-0067">ATP-binding</keyword>
<dbReference type="GO" id="GO:0005524">
    <property type="term" value="F:ATP binding"/>
    <property type="evidence" value="ECO:0007669"/>
    <property type="project" value="UniProtKB-KW"/>
</dbReference>
<evidence type="ECO:0000256" key="1">
    <source>
        <dbReference type="ARBA" id="ARBA00022679"/>
    </source>
</evidence>
<evidence type="ECO:0000259" key="5">
    <source>
        <dbReference type="PROSITE" id="PS50011"/>
    </source>
</evidence>
<keyword evidence="3 6" id="KW-0418">Kinase</keyword>
<dbReference type="InParanoid" id="A0A078AHK8"/>
<keyword evidence="2" id="KW-0547">Nucleotide-binding</keyword>
<dbReference type="PROSITE" id="PS50011">
    <property type="entry name" value="PROTEIN_KINASE_DOM"/>
    <property type="match status" value="1"/>
</dbReference>
<feature type="domain" description="Protein kinase" evidence="5">
    <location>
        <begin position="252"/>
        <end position="519"/>
    </location>
</feature>
<gene>
    <name evidence="6" type="primary">Contig16131.g17186</name>
    <name evidence="6" type="ORF">STYLEM_10753</name>
</gene>
<dbReference type="GO" id="GO:0042594">
    <property type="term" value="P:response to starvation"/>
    <property type="evidence" value="ECO:0007669"/>
    <property type="project" value="TreeGrafter"/>
</dbReference>
<dbReference type="GO" id="GO:0005776">
    <property type="term" value="C:autophagosome"/>
    <property type="evidence" value="ECO:0007669"/>
    <property type="project" value="TreeGrafter"/>
</dbReference>
<dbReference type="SMART" id="SM00220">
    <property type="entry name" value="S_TKc"/>
    <property type="match status" value="1"/>
</dbReference>
<dbReference type="PANTHER" id="PTHR24348:SF22">
    <property type="entry name" value="NON-SPECIFIC SERINE_THREONINE PROTEIN KINASE"/>
    <property type="match status" value="1"/>
</dbReference>
<dbReference type="AlphaFoldDB" id="A0A078AHK8"/>
<dbReference type="InterPro" id="IPR045269">
    <property type="entry name" value="Atg1-like"/>
</dbReference>
<dbReference type="Gene3D" id="1.10.510.10">
    <property type="entry name" value="Transferase(Phosphotransferase) domain 1"/>
    <property type="match status" value="1"/>
</dbReference>
<dbReference type="Pfam" id="PF00069">
    <property type="entry name" value="Pkinase"/>
    <property type="match status" value="1"/>
</dbReference>
<evidence type="ECO:0000256" key="4">
    <source>
        <dbReference type="ARBA" id="ARBA00022840"/>
    </source>
</evidence>
<dbReference type="GO" id="GO:0000045">
    <property type="term" value="P:autophagosome assembly"/>
    <property type="evidence" value="ECO:0007669"/>
    <property type="project" value="TreeGrafter"/>
</dbReference>
<accession>A0A078AHK8</accession>
<organism evidence="6 7">
    <name type="scientific">Stylonychia lemnae</name>
    <name type="common">Ciliate</name>
    <dbReference type="NCBI Taxonomy" id="5949"/>
    <lineage>
        <taxon>Eukaryota</taxon>
        <taxon>Sar</taxon>
        <taxon>Alveolata</taxon>
        <taxon>Ciliophora</taxon>
        <taxon>Intramacronucleata</taxon>
        <taxon>Spirotrichea</taxon>
        <taxon>Stichotrichia</taxon>
        <taxon>Sporadotrichida</taxon>
        <taxon>Oxytrichidae</taxon>
        <taxon>Stylonychinae</taxon>
        <taxon>Stylonychia</taxon>
    </lineage>
</organism>
<dbReference type="GO" id="GO:0000422">
    <property type="term" value="P:autophagy of mitochondrion"/>
    <property type="evidence" value="ECO:0007669"/>
    <property type="project" value="TreeGrafter"/>
</dbReference>
<dbReference type="InterPro" id="IPR000719">
    <property type="entry name" value="Prot_kinase_dom"/>
</dbReference>
<dbReference type="GO" id="GO:0005829">
    <property type="term" value="C:cytosol"/>
    <property type="evidence" value="ECO:0007669"/>
    <property type="project" value="TreeGrafter"/>
</dbReference>
<sequence>MENHSQIVSQIKNSFHLGKYTDYTELLTSSAPSDVKLEKMEDGSVGFECLFHLEQKPENNSALSKTTSISFYSINAYINNYSEMYSDDYSAHQCLLIIERDQKGKLIKSKFISKDSKSMAQTDQIVTNSSIYLTCQSQNSIVHYCCFWGLSDILYTLIKTIPNLKLFHKNKYNKNPYEIAYLRSDENLLRIQQTPYYGKFKTCFQILQDKMPPQTIPDWIYSDFNISIDKIGQSNPFQINYYMERRDIRILDFKRMKIQKGSILEIHDTEIVYLGIYNKSNVIIREIFGEYCNLRMQKSVERQLKLLALIQHENYLNLIGVTLDESTSKLYFIHENFSMNTLHKILQKEKYFILRQIAAYFLYIHLYFPDSYLHLNLTPHSILIDEKDLSVKVKELGTRPNIANDPQFISNSTYGSTFPPEIINQNQNLSVFSDTYMLGQIAYIIFAMGKLDESDQQELLIQGLSSKDLILQQIKDKKAILEKIKDMPEDIKEIIQGTILFDERKRLHIIEIVGILKAF</sequence>
<dbReference type="EMBL" id="CCKQ01010224">
    <property type="protein sequence ID" value="CDW81729.1"/>
    <property type="molecule type" value="Genomic_DNA"/>
</dbReference>
<protein>
    <submittedName>
        <fullName evidence="6">Serine threonine-protein kinase brsk1 isoform x2</fullName>
    </submittedName>
</protein>
<evidence type="ECO:0000256" key="2">
    <source>
        <dbReference type="ARBA" id="ARBA00022741"/>
    </source>
</evidence>
<dbReference type="PANTHER" id="PTHR24348">
    <property type="entry name" value="SERINE/THREONINE-PROTEIN KINASE UNC-51-RELATED"/>
    <property type="match status" value="1"/>
</dbReference>
<evidence type="ECO:0000313" key="6">
    <source>
        <dbReference type="EMBL" id="CDW81729.1"/>
    </source>
</evidence>
<dbReference type="GO" id="GO:0004674">
    <property type="term" value="F:protein serine/threonine kinase activity"/>
    <property type="evidence" value="ECO:0007669"/>
    <property type="project" value="InterPro"/>
</dbReference>
<dbReference type="GO" id="GO:0034045">
    <property type="term" value="C:phagophore assembly site membrane"/>
    <property type="evidence" value="ECO:0007669"/>
    <property type="project" value="TreeGrafter"/>
</dbReference>